<dbReference type="SUPFAM" id="SSF52540">
    <property type="entry name" value="P-loop containing nucleoside triphosphate hydrolases"/>
    <property type="match status" value="1"/>
</dbReference>
<sequence length="208" mass="23960">MKPFVITVARGYGSGGKTIGKMLAEDLGVKYYDMELLRLASDESGINEHLFAEADEKLKTPRLFKPRKSAYTGEVIPPDSEDFVSDQNLFNYQAKVIRDLAEKESCVIIGRCADFVLKDYKNVVRVYVHAPFDYCVEKTMMVHGNMDEEEAKRYIRKVDKRRGDYYLYFTGRDWHNADNYDLCLNSSDLGWEKCVALVKAYMEIKLGD</sequence>
<accession>A0ABS9MGB0</accession>
<gene>
    <name evidence="1" type="ORF">L0P57_02555</name>
</gene>
<reference evidence="1 2" key="1">
    <citation type="submission" date="2022-01" db="EMBL/GenBank/DDBJ databases">
        <title>Collection of gut derived symbiotic bacterial strains cultured from healthy donors.</title>
        <authorList>
            <person name="Lin H."/>
            <person name="Kohout C."/>
            <person name="Waligurski E."/>
            <person name="Pamer E.G."/>
        </authorList>
    </citation>
    <scope>NUCLEOTIDE SEQUENCE [LARGE SCALE GENOMIC DNA]</scope>
    <source>
        <strain evidence="1 2">DFI.7.58</strain>
    </source>
</reference>
<comment type="caution">
    <text evidence="1">The sequence shown here is derived from an EMBL/GenBank/DDBJ whole genome shotgun (WGS) entry which is preliminary data.</text>
</comment>
<proteinExistence type="predicted"/>
<name>A0ABS9MGB0_9FIRM</name>
<dbReference type="Pfam" id="PF13189">
    <property type="entry name" value="Cytidylate_kin2"/>
    <property type="match status" value="1"/>
</dbReference>
<evidence type="ECO:0000313" key="2">
    <source>
        <dbReference type="Proteomes" id="UP001298681"/>
    </source>
</evidence>
<keyword evidence="2" id="KW-1185">Reference proteome</keyword>
<dbReference type="EMBL" id="JAKNHQ010000002">
    <property type="protein sequence ID" value="MCG4609827.1"/>
    <property type="molecule type" value="Genomic_DNA"/>
</dbReference>
<organism evidence="1 2">
    <name type="scientific">Anaeromassilibacillus senegalensis</name>
    <dbReference type="NCBI Taxonomy" id="1673717"/>
    <lineage>
        <taxon>Bacteria</taxon>
        <taxon>Bacillati</taxon>
        <taxon>Bacillota</taxon>
        <taxon>Clostridia</taxon>
        <taxon>Eubacteriales</taxon>
        <taxon>Acutalibacteraceae</taxon>
        <taxon>Anaeromassilibacillus</taxon>
    </lineage>
</organism>
<dbReference type="Gene3D" id="3.40.50.300">
    <property type="entry name" value="P-loop containing nucleotide triphosphate hydrolases"/>
    <property type="match status" value="1"/>
</dbReference>
<dbReference type="Proteomes" id="UP001298681">
    <property type="component" value="Unassembled WGS sequence"/>
</dbReference>
<protein>
    <submittedName>
        <fullName evidence="1">Cytidylate kinase-like family protein</fullName>
    </submittedName>
</protein>
<dbReference type="RefSeq" id="WP_191396007.1">
    <property type="nucleotide sequence ID" value="NZ_JAKNHQ010000002.1"/>
</dbReference>
<dbReference type="InterPro" id="IPR027417">
    <property type="entry name" value="P-loop_NTPase"/>
</dbReference>
<evidence type="ECO:0000313" key="1">
    <source>
        <dbReference type="EMBL" id="MCG4609827.1"/>
    </source>
</evidence>